<evidence type="ECO:0000256" key="6">
    <source>
        <dbReference type="ARBA" id="ARBA00022801"/>
    </source>
</evidence>
<dbReference type="InterPro" id="IPR019756">
    <property type="entry name" value="Pept_S26A_signal_pept_1_Ser-AS"/>
</dbReference>
<keyword evidence="8" id="KW-0472">Membrane</keyword>
<dbReference type="InterPro" id="IPR036286">
    <property type="entry name" value="LexA/Signal_pep-like_sf"/>
</dbReference>
<dbReference type="PANTHER" id="PTHR43390:SF1">
    <property type="entry name" value="CHLOROPLAST PROCESSING PEPTIDASE"/>
    <property type="match status" value="1"/>
</dbReference>
<keyword evidence="12" id="KW-1185">Reference proteome</keyword>
<dbReference type="EC" id="3.4.21.89" evidence="4 8"/>
<evidence type="ECO:0000256" key="5">
    <source>
        <dbReference type="ARBA" id="ARBA00022670"/>
    </source>
</evidence>
<dbReference type="CDD" id="cd06530">
    <property type="entry name" value="S26_SPase_I"/>
    <property type="match status" value="1"/>
</dbReference>
<comment type="similarity">
    <text evidence="3 9">Belongs to the peptidase S26 family.</text>
</comment>
<evidence type="ECO:0000256" key="2">
    <source>
        <dbReference type="ARBA" id="ARBA00004401"/>
    </source>
</evidence>
<keyword evidence="8" id="KW-1133">Transmembrane helix</keyword>
<sequence length="193" mass="22036">MGSFFRNVLIELVNIIFMILAALFIFIAVRNYLAQPFQVEGKSMNPTLYQEDHLILWKQFDLERFDIVVFPDPMGSGKTYVKRLIALPGESIEVKDDQLLINGHIIEEPYLDSAKTNNLQNYTEDFTLWEITGDNVIPENKVFVMGDNRPGSGDSRQFGYVDIDAIQGEANFIYFPLNRVGKVGKFQASEQTN</sequence>
<dbReference type="PROSITE" id="PS00760">
    <property type="entry name" value="SPASE_I_2"/>
    <property type="match status" value="1"/>
</dbReference>
<feature type="active site" evidence="7">
    <location>
        <position position="43"/>
    </location>
</feature>
<dbReference type="PRINTS" id="PR00727">
    <property type="entry name" value="LEADERPTASE"/>
</dbReference>
<evidence type="ECO:0000256" key="9">
    <source>
        <dbReference type="RuleBase" id="RU362042"/>
    </source>
</evidence>
<dbReference type="AlphaFoldDB" id="A0A1G7P750"/>
<dbReference type="Gene3D" id="2.10.109.10">
    <property type="entry name" value="Umud Fragment, subunit A"/>
    <property type="match status" value="1"/>
</dbReference>
<evidence type="ECO:0000256" key="4">
    <source>
        <dbReference type="ARBA" id="ARBA00013208"/>
    </source>
</evidence>
<dbReference type="PROSITE" id="PS00761">
    <property type="entry name" value="SPASE_I_3"/>
    <property type="match status" value="1"/>
</dbReference>
<evidence type="ECO:0000256" key="1">
    <source>
        <dbReference type="ARBA" id="ARBA00000677"/>
    </source>
</evidence>
<dbReference type="Proteomes" id="UP000199708">
    <property type="component" value="Unassembled WGS sequence"/>
</dbReference>
<dbReference type="PANTHER" id="PTHR43390">
    <property type="entry name" value="SIGNAL PEPTIDASE I"/>
    <property type="match status" value="1"/>
</dbReference>
<evidence type="ECO:0000313" key="11">
    <source>
        <dbReference type="EMBL" id="SDF82115.1"/>
    </source>
</evidence>
<dbReference type="InterPro" id="IPR000223">
    <property type="entry name" value="Pept_S26A_signal_pept_1"/>
</dbReference>
<dbReference type="GO" id="GO:0004252">
    <property type="term" value="F:serine-type endopeptidase activity"/>
    <property type="evidence" value="ECO:0007669"/>
    <property type="project" value="InterPro"/>
</dbReference>
<dbReference type="InterPro" id="IPR019758">
    <property type="entry name" value="Pept_S26A_signal_pept_1_CS"/>
</dbReference>
<proteinExistence type="inferred from homology"/>
<feature type="active site" evidence="7">
    <location>
        <position position="82"/>
    </location>
</feature>
<dbReference type="STRING" id="120956.SAMN05421791_101147"/>
<dbReference type="InterPro" id="IPR019757">
    <property type="entry name" value="Pept_S26A_signal_pept_1_Lys-AS"/>
</dbReference>
<feature type="domain" description="Peptidase S26" evidence="10">
    <location>
        <begin position="14"/>
        <end position="175"/>
    </location>
</feature>
<evidence type="ECO:0000259" key="10">
    <source>
        <dbReference type="Pfam" id="PF10502"/>
    </source>
</evidence>
<reference evidence="11 12" key="1">
    <citation type="submission" date="2016-10" db="EMBL/GenBank/DDBJ databases">
        <authorList>
            <person name="de Groot N.N."/>
        </authorList>
    </citation>
    <scope>NUCLEOTIDE SEQUENCE [LARGE SCALE GENOMIC DNA]</scope>
    <source>
        <strain evidence="11 12">ATCC BAA-466</strain>
    </source>
</reference>
<dbReference type="GO" id="GO:0006465">
    <property type="term" value="P:signal peptide processing"/>
    <property type="evidence" value="ECO:0007669"/>
    <property type="project" value="InterPro"/>
</dbReference>
<accession>A0A1G7P750</accession>
<evidence type="ECO:0000313" key="12">
    <source>
        <dbReference type="Proteomes" id="UP000199708"/>
    </source>
</evidence>
<comment type="subcellular location">
    <subcellularLocation>
        <location evidence="2">Cell membrane</location>
        <topology evidence="2">Single-pass type II membrane protein</topology>
    </subcellularLocation>
    <subcellularLocation>
        <location evidence="9">Membrane</location>
        <topology evidence="9">Single-pass type II membrane protein</topology>
    </subcellularLocation>
</comment>
<protein>
    <recommendedName>
        <fullName evidence="4 8">Signal peptidase I</fullName>
        <ecNumber evidence="4 8">3.4.21.89</ecNumber>
    </recommendedName>
</protein>
<keyword evidence="5 8" id="KW-0645">Protease</keyword>
<feature type="transmembrane region" description="Helical" evidence="8">
    <location>
        <begin position="12"/>
        <end position="33"/>
    </location>
</feature>
<dbReference type="RefSeq" id="WP_090288852.1">
    <property type="nucleotide sequence ID" value="NZ_FNCK01000001.1"/>
</dbReference>
<dbReference type="GO" id="GO:0009003">
    <property type="term" value="F:signal peptidase activity"/>
    <property type="evidence" value="ECO:0007669"/>
    <property type="project" value="UniProtKB-EC"/>
</dbReference>
<dbReference type="GO" id="GO:0005886">
    <property type="term" value="C:plasma membrane"/>
    <property type="evidence" value="ECO:0007669"/>
    <property type="project" value="UniProtKB-SubCell"/>
</dbReference>
<organism evidence="11 12">
    <name type="scientific">Facklamia miroungae</name>
    <dbReference type="NCBI Taxonomy" id="120956"/>
    <lineage>
        <taxon>Bacteria</taxon>
        <taxon>Bacillati</taxon>
        <taxon>Bacillota</taxon>
        <taxon>Bacilli</taxon>
        <taxon>Lactobacillales</taxon>
        <taxon>Aerococcaceae</taxon>
        <taxon>Facklamia</taxon>
    </lineage>
</organism>
<evidence type="ECO:0000256" key="8">
    <source>
        <dbReference type="RuleBase" id="RU003993"/>
    </source>
</evidence>
<dbReference type="PROSITE" id="PS00501">
    <property type="entry name" value="SPASE_I_1"/>
    <property type="match status" value="1"/>
</dbReference>
<keyword evidence="6 8" id="KW-0378">Hydrolase</keyword>
<keyword evidence="8" id="KW-0812">Transmembrane</keyword>
<evidence type="ECO:0000256" key="7">
    <source>
        <dbReference type="PIRSR" id="PIRSR600223-1"/>
    </source>
</evidence>
<dbReference type="InterPro" id="IPR019533">
    <property type="entry name" value="Peptidase_S26"/>
</dbReference>
<dbReference type="NCBIfam" id="TIGR02227">
    <property type="entry name" value="sigpep_I_bact"/>
    <property type="match status" value="1"/>
</dbReference>
<comment type="catalytic activity">
    <reaction evidence="1 8">
        <text>Cleavage of hydrophobic, N-terminal signal or leader sequences from secreted and periplasmic proteins.</text>
        <dbReference type="EC" id="3.4.21.89"/>
    </reaction>
</comment>
<dbReference type="OrthoDB" id="9802919at2"/>
<dbReference type="SUPFAM" id="SSF51306">
    <property type="entry name" value="LexA/Signal peptidase"/>
    <property type="match status" value="1"/>
</dbReference>
<dbReference type="EMBL" id="FNCK01000001">
    <property type="protein sequence ID" value="SDF82115.1"/>
    <property type="molecule type" value="Genomic_DNA"/>
</dbReference>
<name>A0A1G7P750_9LACT</name>
<dbReference type="Pfam" id="PF10502">
    <property type="entry name" value="Peptidase_S26"/>
    <property type="match status" value="1"/>
</dbReference>
<evidence type="ECO:0000256" key="3">
    <source>
        <dbReference type="ARBA" id="ARBA00009370"/>
    </source>
</evidence>
<gene>
    <name evidence="11" type="ORF">SAMN05421791_101147</name>
</gene>